<dbReference type="PANTHER" id="PTHR22930:SF221">
    <property type="entry name" value="NUCLEASE HARBI1"/>
    <property type="match status" value="1"/>
</dbReference>
<dbReference type="InterPro" id="IPR045249">
    <property type="entry name" value="HARBI1-like"/>
</dbReference>
<feature type="transmembrane region" description="Helical" evidence="1">
    <location>
        <begin position="6"/>
        <end position="28"/>
    </location>
</feature>
<evidence type="ECO:0000313" key="4">
    <source>
        <dbReference type="Proteomes" id="UP000554482"/>
    </source>
</evidence>
<sequence>MDDYDVVALICIIAVYMVTSTTTSLLYIDKEPSKNRDNERKQILKRMYCENDRVCHHLLRMNIISFRRLCTKLKEKGLTRSRWVGVKEQVALFLLILGHDTRMRLDGFTVIRSSETIHRHFHNVLRAVLKLGREYIKQVCASDSPSKSGNPEPWAMRYFKNCVGAIDDPDDVGNEWSNIRLAEEEDEDNTQTENVGALRSSNEWTAFRNNLTNTMWDEYPYR</sequence>
<keyword evidence="1" id="KW-1133">Transmembrane helix</keyword>
<protein>
    <submittedName>
        <fullName evidence="3">Transmembrane protein</fullName>
    </submittedName>
</protein>
<keyword evidence="1 3" id="KW-0812">Transmembrane</keyword>
<reference evidence="3 4" key="1">
    <citation type="submission" date="2020-06" db="EMBL/GenBank/DDBJ databases">
        <title>Transcriptomic and genomic resources for Thalictrum thalictroides and T. hernandezii: Facilitating candidate gene discovery in an emerging model plant lineage.</title>
        <authorList>
            <person name="Arias T."/>
            <person name="Riano-Pachon D.M."/>
            <person name="Di Stilio V.S."/>
        </authorList>
    </citation>
    <scope>NUCLEOTIDE SEQUENCE [LARGE SCALE GENOMIC DNA]</scope>
    <source>
        <strain evidence="4">cv. WT478/WT964</strain>
        <tissue evidence="3">Leaves</tissue>
    </source>
</reference>
<feature type="domain" description="DUF8040" evidence="2">
    <location>
        <begin position="41"/>
        <end position="130"/>
    </location>
</feature>
<organism evidence="3 4">
    <name type="scientific">Thalictrum thalictroides</name>
    <name type="common">Rue-anemone</name>
    <name type="synonym">Anemone thalictroides</name>
    <dbReference type="NCBI Taxonomy" id="46969"/>
    <lineage>
        <taxon>Eukaryota</taxon>
        <taxon>Viridiplantae</taxon>
        <taxon>Streptophyta</taxon>
        <taxon>Embryophyta</taxon>
        <taxon>Tracheophyta</taxon>
        <taxon>Spermatophyta</taxon>
        <taxon>Magnoliopsida</taxon>
        <taxon>Ranunculales</taxon>
        <taxon>Ranunculaceae</taxon>
        <taxon>Thalictroideae</taxon>
        <taxon>Thalictrum</taxon>
    </lineage>
</organism>
<comment type="caution">
    <text evidence="3">The sequence shown here is derived from an EMBL/GenBank/DDBJ whole genome shotgun (WGS) entry which is preliminary data.</text>
</comment>
<gene>
    <name evidence="3" type="ORF">FRX31_016836</name>
</gene>
<dbReference type="Proteomes" id="UP000554482">
    <property type="component" value="Unassembled WGS sequence"/>
</dbReference>
<evidence type="ECO:0000313" key="3">
    <source>
        <dbReference type="EMBL" id="KAF5193577.1"/>
    </source>
</evidence>
<name>A0A7J6W9F8_THATH</name>
<proteinExistence type="predicted"/>
<keyword evidence="4" id="KW-1185">Reference proteome</keyword>
<accession>A0A7J6W9F8</accession>
<dbReference type="AlphaFoldDB" id="A0A7J6W9F8"/>
<evidence type="ECO:0000259" key="2">
    <source>
        <dbReference type="Pfam" id="PF26138"/>
    </source>
</evidence>
<dbReference type="Pfam" id="PF26138">
    <property type="entry name" value="DUF8040"/>
    <property type="match status" value="1"/>
</dbReference>
<dbReference type="OrthoDB" id="1911287at2759"/>
<dbReference type="PANTHER" id="PTHR22930">
    <property type="match status" value="1"/>
</dbReference>
<keyword evidence="1" id="KW-0472">Membrane</keyword>
<dbReference type="InterPro" id="IPR058353">
    <property type="entry name" value="DUF8040"/>
</dbReference>
<evidence type="ECO:0000256" key="1">
    <source>
        <dbReference type="SAM" id="Phobius"/>
    </source>
</evidence>
<dbReference type="EMBL" id="JABWDY010019881">
    <property type="protein sequence ID" value="KAF5193577.1"/>
    <property type="molecule type" value="Genomic_DNA"/>
</dbReference>